<dbReference type="Pfam" id="PF03947">
    <property type="entry name" value="Ribosomal_L2_C"/>
    <property type="match status" value="1"/>
</dbReference>
<evidence type="ECO:0000256" key="7">
    <source>
        <dbReference type="HAMAP-Rule" id="MF_01320"/>
    </source>
</evidence>
<evidence type="ECO:0000256" key="1">
    <source>
        <dbReference type="ARBA" id="ARBA00005636"/>
    </source>
</evidence>
<dbReference type="InterPro" id="IPR002171">
    <property type="entry name" value="Ribosomal_uL2"/>
</dbReference>
<keyword evidence="4 7" id="KW-0689">Ribosomal protein</keyword>
<dbReference type="GO" id="GO:0015934">
    <property type="term" value="C:large ribosomal subunit"/>
    <property type="evidence" value="ECO:0007669"/>
    <property type="project" value="InterPro"/>
</dbReference>
<dbReference type="Gene3D" id="4.10.950.10">
    <property type="entry name" value="Ribosomal protein L2, domain 3"/>
    <property type="match status" value="1"/>
</dbReference>
<evidence type="ECO:0000256" key="2">
    <source>
        <dbReference type="ARBA" id="ARBA00022730"/>
    </source>
</evidence>
<evidence type="ECO:0000256" key="6">
    <source>
        <dbReference type="ARBA" id="ARBA00035242"/>
    </source>
</evidence>
<dbReference type="Gene3D" id="2.30.30.30">
    <property type="match status" value="1"/>
</dbReference>
<comment type="caution">
    <text evidence="11">The sequence shown here is derived from an EMBL/GenBank/DDBJ whole genome shotgun (WGS) entry which is preliminary data.</text>
</comment>
<dbReference type="InterPro" id="IPR008991">
    <property type="entry name" value="Translation_prot_SH3-like_sf"/>
</dbReference>
<comment type="subunit">
    <text evidence="7">Part of the 50S ribosomal subunit. Forms a bridge to the 30S subunit in the 70S ribosome.</text>
</comment>
<dbReference type="PROSITE" id="PS00467">
    <property type="entry name" value="RIBOSOMAL_L2"/>
    <property type="match status" value="1"/>
</dbReference>
<keyword evidence="2 7" id="KW-0699">rRNA-binding</keyword>
<dbReference type="FunFam" id="2.40.50.140:FF:000003">
    <property type="entry name" value="50S ribosomal protein L2"/>
    <property type="match status" value="1"/>
</dbReference>
<evidence type="ECO:0000256" key="3">
    <source>
        <dbReference type="ARBA" id="ARBA00022884"/>
    </source>
</evidence>
<dbReference type="GO" id="GO:0019843">
    <property type="term" value="F:rRNA binding"/>
    <property type="evidence" value="ECO:0007669"/>
    <property type="project" value="UniProtKB-UniRule"/>
</dbReference>
<sequence>MALKNFNPVTPSLRGTVLIDRSELWKGKPVKQLTVGKTSSGGRNNHGRTTVRFRGGGHKKSYRLVDFKRRKFDVPATVERLEYDPNRTAFIALIKYQDGELAYIIAPQRLKAGDTVVNGSKGADIKPGNAMPLANIPVGTIIHAIELKPGAGAKVARSAGTFAQLVGKDAGYAQIKLMSGELRTVRAECMAAVGAVSNSDNMNQQIGKAGRKRWMGFRPHNRGVAMNPIDHPHGGGEGRTSGGRHPVTPWGKPTKGAKTRNNKRTDRLIVRRRNATKG</sequence>
<feature type="region of interest" description="Disordered" evidence="8">
    <location>
        <begin position="225"/>
        <end position="266"/>
    </location>
</feature>
<evidence type="ECO:0000256" key="5">
    <source>
        <dbReference type="ARBA" id="ARBA00023274"/>
    </source>
</evidence>
<evidence type="ECO:0000256" key="8">
    <source>
        <dbReference type="SAM" id="MobiDB-lite"/>
    </source>
</evidence>
<comment type="similarity">
    <text evidence="1 7">Belongs to the universal ribosomal protein uL2 family.</text>
</comment>
<feature type="region of interest" description="Disordered" evidence="8">
    <location>
        <begin position="35"/>
        <end position="55"/>
    </location>
</feature>
<feature type="domain" description="Large ribosomal subunit protein uL2 C-terminal" evidence="9">
    <location>
        <begin position="125"/>
        <end position="253"/>
    </location>
</feature>
<dbReference type="OrthoDB" id="9778722at2"/>
<dbReference type="GO" id="GO:0002181">
    <property type="term" value="P:cytoplasmic translation"/>
    <property type="evidence" value="ECO:0007669"/>
    <property type="project" value="TreeGrafter"/>
</dbReference>
<gene>
    <name evidence="7" type="primary">rplB</name>
    <name evidence="11" type="ORF">DFH01_22500</name>
</gene>
<dbReference type="SMART" id="SM01382">
    <property type="entry name" value="Ribosomal_L2_C"/>
    <property type="match status" value="1"/>
</dbReference>
<dbReference type="HAMAP" id="MF_01320_B">
    <property type="entry name" value="Ribosomal_uL2_B"/>
    <property type="match status" value="1"/>
</dbReference>
<evidence type="ECO:0000256" key="4">
    <source>
        <dbReference type="ARBA" id="ARBA00022980"/>
    </source>
</evidence>
<dbReference type="InterPro" id="IPR022669">
    <property type="entry name" value="Ribosomal_uL2_C"/>
</dbReference>
<evidence type="ECO:0000313" key="11">
    <source>
        <dbReference type="EMBL" id="PWS35094.1"/>
    </source>
</evidence>
<keyword evidence="5 7" id="KW-0687">Ribonucleoprotein</keyword>
<dbReference type="InterPro" id="IPR005880">
    <property type="entry name" value="Ribosomal_uL2_bac/org-type"/>
</dbReference>
<dbReference type="EMBL" id="QGNA01000005">
    <property type="protein sequence ID" value="PWS35094.1"/>
    <property type="molecule type" value="Genomic_DNA"/>
</dbReference>
<dbReference type="PANTHER" id="PTHR13691">
    <property type="entry name" value="RIBOSOMAL PROTEIN L2"/>
    <property type="match status" value="1"/>
</dbReference>
<dbReference type="Proteomes" id="UP000245765">
    <property type="component" value="Unassembled WGS sequence"/>
</dbReference>
<keyword evidence="12" id="KW-1185">Reference proteome</keyword>
<name>A0A317F7R5_9PROT</name>
<reference evidence="12" key="1">
    <citation type="submission" date="2018-05" db="EMBL/GenBank/DDBJ databases">
        <authorList>
            <person name="Du Z."/>
            <person name="Wang X."/>
        </authorList>
    </citation>
    <scope>NUCLEOTIDE SEQUENCE [LARGE SCALE GENOMIC DNA]</scope>
    <source>
        <strain evidence="12">CQN31</strain>
    </source>
</reference>
<evidence type="ECO:0000259" key="10">
    <source>
        <dbReference type="SMART" id="SM01383"/>
    </source>
</evidence>
<organism evidence="11 12">
    <name type="scientific">Falsiroseomonas bella</name>
    <dbReference type="NCBI Taxonomy" id="2184016"/>
    <lineage>
        <taxon>Bacteria</taxon>
        <taxon>Pseudomonadati</taxon>
        <taxon>Pseudomonadota</taxon>
        <taxon>Alphaproteobacteria</taxon>
        <taxon>Acetobacterales</taxon>
        <taxon>Roseomonadaceae</taxon>
        <taxon>Falsiroseomonas</taxon>
    </lineage>
</organism>
<dbReference type="FunFam" id="2.30.30.30:FF:000001">
    <property type="entry name" value="50S ribosomal protein L2"/>
    <property type="match status" value="1"/>
</dbReference>
<evidence type="ECO:0000259" key="9">
    <source>
        <dbReference type="SMART" id="SM01382"/>
    </source>
</evidence>
<dbReference type="GO" id="GO:0016740">
    <property type="term" value="F:transferase activity"/>
    <property type="evidence" value="ECO:0007669"/>
    <property type="project" value="InterPro"/>
</dbReference>
<dbReference type="InterPro" id="IPR022671">
    <property type="entry name" value="Ribosomal_uL2_CS"/>
</dbReference>
<dbReference type="Pfam" id="PF00181">
    <property type="entry name" value="Ribosomal_L2_N"/>
    <property type="match status" value="1"/>
</dbReference>
<dbReference type="InterPro" id="IPR014722">
    <property type="entry name" value="Rib_uL2_dom2"/>
</dbReference>
<dbReference type="InterPro" id="IPR014726">
    <property type="entry name" value="Ribosomal_uL2_dom3"/>
</dbReference>
<dbReference type="InterPro" id="IPR022666">
    <property type="entry name" value="Ribosomal_uL2_RNA-bd_dom"/>
</dbReference>
<protein>
    <recommendedName>
        <fullName evidence="6 7">Large ribosomal subunit protein uL2</fullName>
    </recommendedName>
</protein>
<dbReference type="PANTHER" id="PTHR13691:SF5">
    <property type="entry name" value="LARGE RIBOSOMAL SUBUNIT PROTEIN UL2M"/>
    <property type="match status" value="1"/>
</dbReference>
<comment type="function">
    <text evidence="7">One of the primary rRNA binding proteins. Required for association of the 30S and 50S subunits to form the 70S ribosome, for tRNA binding and peptide bond formation. It has been suggested to have peptidyltransferase activity; this is somewhat controversial. Makes several contacts with the 16S rRNA in the 70S ribosome.</text>
</comment>
<dbReference type="NCBIfam" id="TIGR01171">
    <property type="entry name" value="rplB_bact"/>
    <property type="match status" value="1"/>
</dbReference>
<accession>A0A317F7R5</accession>
<keyword evidence="3 7" id="KW-0694">RNA-binding</keyword>
<dbReference type="FunFam" id="4.10.950.10:FF:000001">
    <property type="entry name" value="50S ribosomal protein L2"/>
    <property type="match status" value="1"/>
</dbReference>
<dbReference type="SUPFAM" id="SSF50249">
    <property type="entry name" value="Nucleic acid-binding proteins"/>
    <property type="match status" value="1"/>
</dbReference>
<dbReference type="GO" id="GO:0003735">
    <property type="term" value="F:structural constituent of ribosome"/>
    <property type="evidence" value="ECO:0007669"/>
    <property type="project" value="InterPro"/>
</dbReference>
<proteinExistence type="inferred from homology"/>
<dbReference type="PIRSF" id="PIRSF002158">
    <property type="entry name" value="Ribosomal_L2"/>
    <property type="match status" value="1"/>
</dbReference>
<dbReference type="InterPro" id="IPR012340">
    <property type="entry name" value="NA-bd_OB-fold"/>
</dbReference>
<dbReference type="SMART" id="SM01383">
    <property type="entry name" value="Ribosomal_L2"/>
    <property type="match status" value="1"/>
</dbReference>
<dbReference type="SUPFAM" id="SSF50104">
    <property type="entry name" value="Translation proteins SH3-like domain"/>
    <property type="match status" value="1"/>
</dbReference>
<dbReference type="AlphaFoldDB" id="A0A317F7R5"/>
<feature type="domain" description="Large ribosomal subunit protein uL2 RNA-binding" evidence="10">
    <location>
        <begin position="42"/>
        <end position="118"/>
    </location>
</feature>
<dbReference type="Gene3D" id="2.40.50.140">
    <property type="entry name" value="Nucleic acid-binding proteins"/>
    <property type="match status" value="1"/>
</dbReference>
<evidence type="ECO:0000313" key="12">
    <source>
        <dbReference type="Proteomes" id="UP000245765"/>
    </source>
</evidence>
<feature type="compositionally biased region" description="Basic residues" evidence="8">
    <location>
        <begin position="45"/>
        <end position="55"/>
    </location>
</feature>
<dbReference type="RefSeq" id="WP_109872737.1">
    <property type="nucleotide sequence ID" value="NZ_QGNA01000005.1"/>
</dbReference>